<evidence type="ECO:0000313" key="2">
    <source>
        <dbReference type="EMBL" id="GJN36446.1"/>
    </source>
</evidence>
<proteinExistence type="predicted"/>
<dbReference type="EMBL" id="BQKI01000089">
    <property type="protein sequence ID" value="GJN36489.1"/>
    <property type="molecule type" value="Genomic_DNA"/>
</dbReference>
<keyword evidence="4" id="KW-1185">Reference proteome</keyword>
<gene>
    <name evidence="3" type="primary">gb25352</name>
    <name evidence="2" type="synonym">gb25307</name>
    <name evidence="2" type="ORF">PR202_gb25307</name>
    <name evidence="3" type="ORF">PR202_gb25352</name>
</gene>
<dbReference type="EMBL" id="BQKI01000089">
    <property type="protein sequence ID" value="GJN36446.1"/>
    <property type="molecule type" value="Genomic_DNA"/>
</dbReference>
<reference evidence="3" key="2">
    <citation type="submission" date="2021-12" db="EMBL/GenBank/DDBJ databases">
        <title>Resequencing data analysis of finger millet.</title>
        <authorList>
            <person name="Hatakeyama M."/>
            <person name="Aluri S."/>
            <person name="Balachadran M.T."/>
            <person name="Sivarajan S.R."/>
            <person name="Poveda L."/>
            <person name="Shimizu-Inatsugi R."/>
            <person name="Schlapbach R."/>
            <person name="Sreeman S.M."/>
            <person name="Shimizu K.K."/>
        </authorList>
    </citation>
    <scope>NUCLEOTIDE SEQUENCE</scope>
</reference>
<feature type="region of interest" description="Disordered" evidence="1">
    <location>
        <begin position="93"/>
        <end position="113"/>
    </location>
</feature>
<dbReference type="Proteomes" id="UP001054889">
    <property type="component" value="Unassembled WGS sequence"/>
</dbReference>
<dbReference type="Pfam" id="PF05212">
    <property type="entry name" value="DUF707"/>
    <property type="match status" value="1"/>
</dbReference>
<dbReference type="PANTHER" id="PTHR31210:SF84">
    <property type="entry name" value="OS07G0414700 PROTEIN"/>
    <property type="match status" value="1"/>
</dbReference>
<evidence type="ECO:0000313" key="3">
    <source>
        <dbReference type="EMBL" id="GJN36489.1"/>
    </source>
</evidence>
<dbReference type="AlphaFoldDB" id="A0AAV5FL55"/>
<sequence>MGGGDGARFFKERHDGAGQQVGMLQNDLIHGWGLEYKLGYCIDSARARSVGVVNSKYVLHRGVPVLDNGGNSAGRAVARRLKKMQIIQRRWNAAATQDESWTDPYAAQPPAVN</sequence>
<protein>
    <submittedName>
        <fullName evidence="3">Uncharacterized protein</fullName>
    </submittedName>
</protein>
<name>A0AAV5FL55_ELECO</name>
<organism evidence="3 4">
    <name type="scientific">Eleusine coracana subsp. coracana</name>
    <dbReference type="NCBI Taxonomy" id="191504"/>
    <lineage>
        <taxon>Eukaryota</taxon>
        <taxon>Viridiplantae</taxon>
        <taxon>Streptophyta</taxon>
        <taxon>Embryophyta</taxon>
        <taxon>Tracheophyta</taxon>
        <taxon>Spermatophyta</taxon>
        <taxon>Magnoliopsida</taxon>
        <taxon>Liliopsida</taxon>
        <taxon>Poales</taxon>
        <taxon>Poaceae</taxon>
        <taxon>PACMAD clade</taxon>
        <taxon>Chloridoideae</taxon>
        <taxon>Cynodonteae</taxon>
        <taxon>Eleusininae</taxon>
        <taxon>Eleusine</taxon>
    </lineage>
</organism>
<accession>A0AAV5FL55</accession>
<evidence type="ECO:0000313" key="4">
    <source>
        <dbReference type="Proteomes" id="UP001054889"/>
    </source>
</evidence>
<comment type="caution">
    <text evidence="3">The sequence shown here is derived from an EMBL/GenBank/DDBJ whole genome shotgun (WGS) entry which is preliminary data.</text>
</comment>
<evidence type="ECO:0000256" key="1">
    <source>
        <dbReference type="SAM" id="MobiDB-lite"/>
    </source>
</evidence>
<dbReference type="PANTHER" id="PTHR31210">
    <property type="entry name" value="OS06G0731900 PROTEIN"/>
    <property type="match status" value="1"/>
</dbReference>
<reference evidence="3" key="1">
    <citation type="journal article" date="2018" name="DNA Res.">
        <title>Multiple hybrid de novo genome assembly of finger millet, an orphan allotetraploid crop.</title>
        <authorList>
            <person name="Hatakeyama M."/>
            <person name="Aluri S."/>
            <person name="Balachadran M.T."/>
            <person name="Sivarajan S.R."/>
            <person name="Patrignani A."/>
            <person name="Gruter S."/>
            <person name="Poveda L."/>
            <person name="Shimizu-Inatsugi R."/>
            <person name="Baeten J."/>
            <person name="Francoijs K.J."/>
            <person name="Nataraja K.N."/>
            <person name="Reddy Y.A.N."/>
            <person name="Phadnis S."/>
            <person name="Ravikumar R.L."/>
            <person name="Schlapbach R."/>
            <person name="Sreeman S.M."/>
            <person name="Shimizu K.K."/>
        </authorList>
    </citation>
    <scope>NUCLEOTIDE SEQUENCE</scope>
</reference>
<dbReference type="InterPro" id="IPR007877">
    <property type="entry name" value="DUF707"/>
</dbReference>